<gene>
    <name evidence="4" type="ORF">HNQ39_000467</name>
</gene>
<feature type="binding site" evidence="2">
    <location>
        <position position="291"/>
    </location>
    <ligand>
        <name>Zn(2+)</name>
        <dbReference type="ChEBI" id="CHEBI:29105"/>
        <note>catalytic</note>
    </ligand>
</feature>
<evidence type="ECO:0000313" key="4">
    <source>
        <dbReference type="EMBL" id="MBB6048705.1"/>
    </source>
</evidence>
<dbReference type="GO" id="GO:0046872">
    <property type="term" value="F:metal ion binding"/>
    <property type="evidence" value="ECO:0007669"/>
    <property type="project" value="UniProtKB-KW"/>
</dbReference>
<dbReference type="RefSeq" id="WP_184192340.1">
    <property type="nucleotide sequence ID" value="NZ_JACHGW010000001.1"/>
</dbReference>
<accession>A0A7W9W5A0</accession>
<dbReference type="InterPro" id="IPR001333">
    <property type="entry name" value="Peptidase_M32_Taq"/>
</dbReference>
<evidence type="ECO:0000256" key="2">
    <source>
        <dbReference type="PIRSR" id="PIRSR006615-1"/>
    </source>
</evidence>
<dbReference type="EMBL" id="JACHGW010000001">
    <property type="protein sequence ID" value="MBB6048705.1"/>
    <property type="molecule type" value="Genomic_DNA"/>
</dbReference>
<dbReference type="PROSITE" id="PS52034">
    <property type="entry name" value="PEPTIDASE_M32"/>
    <property type="match status" value="1"/>
</dbReference>
<evidence type="ECO:0000313" key="5">
    <source>
        <dbReference type="Proteomes" id="UP000520814"/>
    </source>
</evidence>
<keyword evidence="1" id="KW-0645">Protease</keyword>
<dbReference type="CDD" id="cd06460">
    <property type="entry name" value="M32_Taq"/>
    <property type="match status" value="1"/>
</dbReference>
<dbReference type="PIRSF" id="PIRSF006615">
    <property type="entry name" value="Zn_crbxpep_Taq"/>
    <property type="match status" value="1"/>
</dbReference>
<dbReference type="Proteomes" id="UP000520814">
    <property type="component" value="Unassembled WGS sequence"/>
</dbReference>
<keyword evidence="1 2" id="KW-0479">Metal-binding</keyword>
<dbReference type="GO" id="GO:0006508">
    <property type="term" value="P:proteolysis"/>
    <property type="evidence" value="ECO:0007669"/>
    <property type="project" value="UniProtKB-UniRule"/>
</dbReference>
<keyword evidence="2" id="KW-0862">Zinc</keyword>
<keyword evidence="1 4" id="KW-0378">Hydrolase</keyword>
<keyword evidence="1 4" id="KW-0121">Carboxypeptidase</keyword>
<dbReference type="PANTHER" id="PTHR34217:SF1">
    <property type="entry name" value="CARBOXYPEPTIDASE 1"/>
    <property type="match status" value="1"/>
</dbReference>
<feature type="binding site" evidence="2">
    <location>
        <position position="261"/>
    </location>
    <ligand>
        <name>Zn(2+)</name>
        <dbReference type="ChEBI" id="CHEBI:29105"/>
        <note>catalytic</note>
    </ligand>
</feature>
<feature type="binding site" evidence="2">
    <location>
        <position position="265"/>
    </location>
    <ligand>
        <name>Zn(2+)</name>
        <dbReference type="ChEBI" id="CHEBI:29105"/>
        <note>catalytic</note>
    </ligand>
</feature>
<feature type="active site" description="Proton donor/acceptor" evidence="3">
    <location>
        <position position="262"/>
    </location>
</feature>
<evidence type="ECO:0000256" key="3">
    <source>
        <dbReference type="PIRSR" id="PIRSR006615-2"/>
    </source>
</evidence>
<dbReference type="EC" id="3.4.17.19" evidence="1"/>
<comment type="similarity">
    <text evidence="1">Belongs to the peptidase M32 family.</text>
</comment>
<proteinExistence type="inferred from homology"/>
<dbReference type="SUPFAM" id="SSF55486">
    <property type="entry name" value="Metalloproteases ('zincins'), catalytic domain"/>
    <property type="match status" value="1"/>
</dbReference>
<dbReference type="Gene3D" id="1.10.1370.30">
    <property type="match status" value="1"/>
</dbReference>
<name>A0A7W9W5A0_ARMRO</name>
<comment type="function">
    <text evidence="1">Broad specificity carboxypetidase that releases amino acids sequentially from the C-terminus, including neutral, aromatic, polar and basic residues.</text>
</comment>
<dbReference type="PRINTS" id="PR00998">
    <property type="entry name" value="CRBOXYPTASET"/>
</dbReference>
<keyword evidence="1" id="KW-0482">Metalloprotease</keyword>
<dbReference type="Pfam" id="PF02074">
    <property type="entry name" value="Peptidase_M32"/>
    <property type="match status" value="1"/>
</dbReference>
<comment type="cofactor">
    <cofactor evidence="2">
        <name>Zn(2+)</name>
        <dbReference type="ChEBI" id="CHEBI:29105"/>
    </cofactor>
    <text evidence="2">Binds 1 zinc ion per subunit.</text>
</comment>
<keyword evidence="5" id="KW-1185">Reference proteome</keyword>
<organism evidence="4 5">
    <name type="scientific">Armatimonas rosea</name>
    <dbReference type="NCBI Taxonomy" id="685828"/>
    <lineage>
        <taxon>Bacteria</taxon>
        <taxon>Bacillati</taxon>
        <taxon>Armatimonadota</taxon>
        <taxon>Armatimonadia</taxon>
        <taxon>Armatimonadales</taxon>
        <taxon>Armatimonadaceae</taxon>
        <taxon>Armatimonas</taxon>
    </lineage>
</organism>
<dbReference type="PANTHER" id="PTHR34217">
    <property type="entry name" value="METAL-DEPENDENT CARBOXYPEPTIDASE"/>
    <property type="match status" value="1"/>
</dbReference>
<reference evidence="4 5" key="1">
    <citation type="submission" date="2020-08" db="EMBL/GenBank/DDBJ databases">
        <title>Genomic Encyclopedia of Type Strains, Phase IV (KMG-IV): sequencing the most valuable type-strain genomes for metagenomic binning, comparative biology and taxonomic classification.</title>
        <authorList>
            <person name="Goeker M."/>
        </authorList>
    </citation>
    <scope>NUCLEOTIDE SEQUENCE [LARGE SCALE GENOMIC DNA]</scope>
    <source>
        <strain evidence="4 5">DSM 23562</strain>
    </source>
</reference>
<comment type="caution">
    <text evidence="4">The sequence shown here is derived from an EMBL/GenBank/DDBJ whole genome shotgun (WGS) entry which is preliminary data.</text>
</comment>
<dbReference type="AlphaFoldDB" id="A0A7W9W5A0"/>
<evidence type="ECO:0000256" key="1">
    <source>
        <dbReference type="PIRNR" id="PIRNR006615"/>
    </source>
</evidence>
<sequence>MSAYESLLERLSELGHLGHAAALLGWDQQCYMPAGGALARANAMGAMGKLLHERFTDEATGSLLAQAEAEGAEEGSDRALTLRAVRRDYDKSVKLPTALVASLARETALGHEVWVKARQDNDFAHFSPTLEKLLDLSRQVADHLGHGGCRYDALLDQYEPGATTEQVATVFAEVRDGLLPLMEIIREGEQVDNSCLKRGFDEANQLAFTEYVAKKLGFDFNHGRQDKAVHPFCQGLHRTDVRITTRVETNWLPCALMGTIHEAGHGMYEQGFDPKDDDTPLSGAASLAFHESQSRLWENVIGRSRTFWNVFYPGLQRYFPGVLSDIDIHQFYRAINHVEPSLVRVEADEVTYCLHIFLRFELEQELVAGTLAVKDLPDAWNAKMQSYLGITPPSDSLGCLQDVHWSGGMFGYFPTYALGTMLSAQLFEKALTSQPGLEGALTRGDYAPLLEWLRENVHRPGRRYLPGELTERICGEPLSAKPFIRYLHNKYREIYFAERRQRKRIL</sequence>
<protein>
    <recommendedName>
        <fullName evidence="1">Metal-dependent carboxypeptidase</fullName>
        <ecNumber evidence="1">3.4.17.19</ecNumber>
    </recommendedName>
</protein>
<comment type="catalytic activity">
    <reaction evidence="1">
        <text>Release of a C-terminal amino acid with broad specificity, except for -Pro.</text>
        <dbReference type="EC" id="3.4.17.19"/>
    </reaction>
</comment>
<dbReference type="GO" id="GO:0004181">
    <property type="term" value="F:metallocarboxypeptidase activity"/>
    <property type="evidence" value="ECO:0007669"/>
    <property type="project" value="UniProtKB-UniRule"/>
</dbReference>